<keyword evidence="1" id="KW-0472">Membrane</keyword>
<dbReference type="EMBL" id="FTNE01000001">
    <property type="protein sequence ID" value="SIQ08188.1"/>
    <property type="molecule type" value="Genomic_DNA"/>
</dbReference>
<reference evidence="2 3" key="1">
    <citation type="submission" date="2017-01" db="EMBL/GenBank/DDBJ databases">
        <authorList>
            <person name="Varghese N."/>
            <person name="Submissions S."/>
        </authorList>
    </citation>
    <scope>NUCLEOTIDE SEQUENCE [LARGE SCALE GENOMIC DNA]</scope>
    <source>
        <strain evidence="2 3">ATCC 35905</strain>
    </source>
</reference>
<evidence type="ECO:0000313" key="2">
    <source>
        <dbReference type="EMBL" id="SIQ08188.1"/>
    </source>
</evidence>
<organism evidence="2 3">
    <name type="scientific">Acidiphilium rubrum</name>
    <dbReference type="NCBI Taxonomy" id="526"/>
    <lineage>
        <taxon>Bacteria</taxon>
        <taxon>Pseudomonadati</taxon>
        <taxon>Pseudomonadota</taxon>
        <taxon>Alphaproteobacteria</taxon>
        <taxon>Acetobacterales</taxon>
        <taxon>Acidocellaceae</taxon>
        <taxon>Acidiphilium</taxon>
    </lineage>
</organism>
<accession>A0A8G2FL27</accession>
<gene>
    <name evidence="2" type="ORF">SAMN05421828_101198</name>
</gene>
<dbReference type="GO" id="GO:0006355">
    <property type="term" value="P:regulation of DNA-templated transcription"/>
    <property type="evidence" value="ECO:0007669"/>
    <property type="project" value="InterPro"/>
</dbReference>
<dbReference type="Proteomes" id="UP000186308">
    <property type="component" value="Unassembled WGS sequence"/>
</dbReference>
<feature type="transmembrane region" description="Helical" evidence="1">
    <location>
        <begin position="12"/>
        <end position="31"/>
    </location>
</feature>
<evidence type="ECO:0000313" key="3">
    <source>
        <dbReference type="Proteomes" id="UP000186308"/>
    </source>
</evidence>
<protein>
    <submittedName>
        <fullName evidence="2">Phage shock protein B</fullName>
    </submittedName>
</protein>
<dbReference type="RefSeq" id="WP_029312424.1">
    <property type="nucleotide sequence ID" value="NZ_FTNE01000001.1"/>
</dbReference>
<proteinExistence type="predicted"/>
<dbReference type="InterPro" id="IPR009554">
    <property type="entry name" value="Phageshock_PspB"/>
</dbReference>
<keyword evidence="3" id="KW-1185">Reference proteome</keyword>
<sequence length="82" mass="9164">MGAVILAELPNTLVPLGLGFMLFVAPVWLWLHYRRGGGRQAELQRLEAAISALSNNAQRLEQRVIPLETALLDAEHAYRTRV</sequence>
<name>A0A8G2FL27_ACIRU</name>
<dbReference type="AlphaFoldDB" id="A0A8G2FL27"/>
<dbReference type="Pfam" id="PF06667">
    <property type="entry name" value="PspB"/>
    <property type="match status" value="1"/>
</dbReference>
<comment type="caution">
    <text evidence="2">The sequence shown here is derived from an EMBL/GenBank/DDBJ whole genome shotgun (WGS) entry which is preliminary data.</text>
</comment>
<keyword evidence="1" id="KW-0812">Transmembrane</keyword>
<keyword evidence="1" id="KW-1133">Transmembrane helix</keyword>
<dbReference type="GO" id="GO:0009271">
    <property type="term" value="P:phage shock"/>
    <property type="evidence" value="ECO:0007669"/>
    <property type="project" value="InterPro"/>
</dbReference>
<evidence type="ECO:0000256" key="1">
    <source>
        <dbReference type="SAM" id="Phobius"/>
    </source>
</evidence>